<dbReference type="SUPFAM" id="SSF52540">
    <property type="entry name" value="P-loop containing nucleoside triphosphate hydrolases"/>
    <property type="match status" value="1"/>
</dbReference>
<dbReference type="Gene3D" id="3.40.50.300">
    <property type="entry name" value="P-loop containing nucleotide triphosphate hydrolases"/>
    <property type="match status" value="1"/>
</dbReference>
<dbReference type="RefSeq" id="WP_089898728.1">
    <property type="nucleotide sequence ID" value="NZ_FOJG01000002.1"/>
</dbReference>
<organism evidence="1 2">
    <name type="scientific">Chitinophaga arvensicola</name>
    <dbReference type="NCBI Taxonomy" id="29529"/>
    <lineage>
        <taxon>Bacteria</taxon>
        <taxon>Pseudomonadati</taxon>
        <taxon>Bacteroidota</taxon>
        <taxon>Chitinophagia</taxon>
        <taxon>Chitinophagales</taxon>
        <taxon>Chitinophagaceae</taxon>
        <taxon>Chitinophaga</taxon>
    </lineage>
</organism>
<reference evidence="2" key="1">
    <citation type="submission" date="2016-10" db="EMBL/GenBank/DDBJ databases">
        <authorList>
            <person name="Varghese N."/>
            <person name="Submissions S."/>
        </authorList>
    </citation>
    <scope>NUCLEOTIDE SEQUENCE [LARGE SCALE GENOMIC DNA]</scope>
    <source>
        <strain evidence="2">DSM 3695</strain>
    </source>
</reference>
<accession>A0A1I0S8S8</accession>
<name>A0A1I0S8S8_9BACT</name>
<protein>
    <recommendedName>
        <fullName evidence="3">AAA domain-containing protein</fullName>
    </recommendedName>
</protein>
<proteinExistence type="predicted"/>
<dbReference type="AlphaFoldDB" id="A0A1I0S8S8"/>
<dbReference type="InterPro" id="IPR027417">
    <property type="entry name" value="P-loop_NTPase"/>
</dbReference>
<gene>
    <name evidence="1" type="ORF">SAMN04488122_4785</name>
</gene>
<dbReference type="EMBL" id="FOJG01000002">
    <property type="protein sequence ID" value="SEW52364.1"/>
    <property type="molecule type" value="Genomic_DNA"/>
</dbReference>
<evidence type="ECO:0008006" key="3">
    <source>
        <dbReference type="Google" id="ProtNLM"/>
    </source>
</evidence>
<sequence>MELFKDWGIDENPFKTSPLEPNEDGTKLLIGRTDEIEMFNANLFNTPSLVTVEGPNGVGKTSLINVALYKCYENYYKWYKEEDEKNEKERKRKRLFIPCYRNFQIDPSKKIEDFIDEVLTEIAQTLLKRAKDLEDLGFEIPDDSTSIDKWLNSPMISSFQATLGPVGMGFTEAINSSKGFEKSGFRHKIKNWLQEIFPAKPGGGVVCTIDNLEIIGTSDSAKKNIEELRDSLFNISGIRWVLCGASGIVGNIASSARLKGFLHDPIEIKEVNTHCARSIYHSRIKYCSHNDSFYIPLSEKAFIVLFNRLSHNIRDTFKYASDFCMYTYYKMSDRKWKRESEKDICFEEWFDMRAIQQHKK</sequence>
<dbReference type="OrthoDB" id="2633870at2"/>
<evidence type="ECO:0000313" key="2">
    <source>
        <dbReference type="Proteomes" id="UP000199310"/>
    </source>
</evidence>
<evidence type="ECO:0000313" key="1">
    <source>
        <dbReference type="EMBL" id="SEW52364.1"/>
    </source>
</evidence>
<keyword evidence="2" id="KW-1185">Reference proteome</keyword>
<dbReference type="Proteomes" id="UP000199310">
    <property type="component" value="Unassembled WGS sequence"/>
</dbReference>